<keyword evidence="2 4" id="KW-0413">Isomerase</keyword>
<dbReference type="RefSeq" id="WP_075074180.1">
    <property type="nucleotide sequence ID" value="NZ_DF967972.1"/>
</dbReference>
<dbReference type="OrthoDB" id="1778624at2"/>
<comment type="similarity">
    <text evidence="1">Belongs to the LacAB/RpiB family.</text>
</comment>
<dbReference type="InterPro" id="IPR051812">
    <property type="entry name" value="SPI_LacAB/RpiB"/>
</dbReference>
<gene>
    <name evidence="4" type="ORF">LARV_02749</name>
</gene>
<protein>
    <submittedName>
        <fullName evidence="4">Ribose 5-phosphate isomerase B</fullName>
    </submittedName>
</protein>
<dbReference type="STRING" id="360412.LARV_02749"/>
<dbReference type="Gene3D" id="3.40.1400.10">
    <property type="entry name" value="Sugar-phosphate isomerase, RpiB/LacA/LacB"/>
    <property type="match status" value="1"/>
</dbReference>
<name>A0A0S7BH97_9CHLR</name>
<dbReference type="GO" id="GO:0016861">
    <property type="term" value="F:intramolecular oxidoreductase activity, interconverting aldoses and ketoses"/>
    <property type="evidence" value="ECO:0007669"/>
    <property type="project" value="UniProtKB-ARBA"/>
</dbReference>
<sequence length="148" mass="16025">MRVAVSCDHAGFPIKATVIETLRKLGHEVLDFGTDSPTSVDFPDFTEKACRAIQRGEAERGVILCGSGVGVVIAANKMKGIYAGLCHDTYSAHQGVEHDFMNVLCLGGQVIGPALTRELVTAFVNAKFDGGERFVRRVNKMKKLEEEG</sequence>
<dbReference type="SUPFAM" id="SSF89623">
    <property type="entry name" value="Ribose/Galactose isomerase RpiB/AlsB"/>
    <property type="match status" value="1"/>
</dbReference>
<dbReference type="AlphaFoldDB" id="A0A0S7BH97"/>
<accession>A0A0S7BH97</accession>
<dbReference type="NCBIfam" id="TIGR00689">
    <property type="entry name" value="rpiB_lacA_lacB"/>
    <property type="match status" value="1"/>
</dbReference>
<keyword evidence="5" id="KW-1185">Reference proteome</keyword>
<dbReference type="NCBIfam" id="NF004051">
    <property type="entry name" value="PRK05571.1"/>
    <property type="match status" value="1"/>
</dbReference>
<evidence type="ECO:0000256" key="1">
    <source>
        <dbReference type="ARBA" id="ARBA00008754"/>
    </source>
</evidence>
<evidence type="ECO:0000256" key="2">
    <source>
        <dbReference type="ARBA" id="ARBA00023235"/>
    </source>
</evidence>
<dbReference type="PIRSF" id="PIRSF005384">
    <property type="entry name" value="RpiB_LacA_B"/>
    <property type="match status" value="1"/>
</dbReference>
<dbReference type="Proteomes" id="UP000055060">
    <property type="component" value="Unassembled WGS sequence"/>
</dbReference>
<dbReference type="InterPro" id="IPR036569">
    <property type="entry name" value="RpiB_LacA_LacB_sf"/>
</dbReference>
<evidence type="ECO:0000313" key="5">
    <source>
        <dbReference type="Proteomes" id="UP000055060"/>
    </source>
</evidence>
<evidence type="ECO:0000256" key="3">
    <source>
        <dbReference type="PIRSR" id="PIRSR005384-1"/>
    </source>
</evidence>
<dbReference type="Pfam" id="PF02502">
    <property type="entry name" value="LacAB_rpiB"/>
    <property type="match status" value="1"/>
</dbReference>
<proteinExistence type="inferred from homology"/>
<dbReference type="InterPro" id="IPR004785">
    <property type="entry name" value="RpiB"/>
</dbReference>
<dbReference type="GO" id="GO:0005975">
    <property type="term" value="P:carbohydrate metabolic process"/>
    <property type="evidence" value="ECO:0007669"/>
    <property type="project" value="InterPro"/>
</dbReference>
<dbReference type="InterPro" id="IPR003500">
    <property type="entry name" value="RpiB_LacA_LacB"/>
</dbReference>
<dbReference type="EMBL" id="DF967972">
    <property type="protein sequence ID" value="GAP14969.1"/>
    <property type="molecule type" value="Genomic_DNA"/>
</dbReference>
<dbReference type="PANTHER" id="PTHR43732:SF1">
    <property type="entry name" value="RIBOSE 5-PHOSPHATE ISOMERASE"/>
    <property type="match status" value="1"/>
</dbReference>
<organism evidence="4">
    <name type="scientific">Longilinea arvoryzae</name>
    <dbReference type="NCBI Taxonomy" id="360412"/>
    <lineage>
        <taxon>Bacteria</taxon>
        <taxon>Bacillati</taxon>
        <taxon>Chloroflexota</taxon>
        <taxon>Anaerolineae</taxon>
        <taxon>Anaerolineales</taxon>
        <taxon>Anaerolineaceae</taxon>
        <taxon>Longilinea</taxon>
    </lineage>
</organism>
<feature type="active site" description="Proton acceptor" evidence="3">
    <location>
        <position position="65"/>
    </location>
</feature>
<dbReference type="PANTHER" id="PTHR43732">
    <property type="entry name" value="RIBOSE 5-PHOSPHATE ISOMERASE-RELATED"/>
    <property type="match status" value="1"/>
</dbReference>
<dbReference type="NCBIfam" id="TIGR01120">
    <property type="entry name" value="rpiB"/>
    <property type="match status" value="1"/>
</dbReference>
<feature type="active site" description="Proton donor" evidence="3">
    <location>
        <position position="98"/>
    </location>
</feature>
<reference evidence="4" key="1">
    <citation type="submission" date="2015-07" db="EMBL/GenBank/DDBJ databases">
        <title>Draft Genome Sequences of Anaerolinea thermolimosa IMO-1, Bellilinea caldifistulae GOMI-1, Leptolinea tardivitalis YMTK-2, Levilinea saccharolytica KIBI-1,Longilinea arvoryzae KOME-1, Previously Described as Members of the Anaerolineaceae (Chloroflexi).</title>
        <authorList>
            <person name="Sekiguchi Y."/>
            <person name="Ohashi A."/>
            <person name="Matsuura N."/>
            <person name="Tourlousse M.D."/>
        </authorList>
    </citation>
    <scope>NUCLEOTIDE SEQUENCE [LARGE SCALE GENOMIC DNA]</scope>
    <source>
        <strain evidence="4">KOME-1</strain>
    </source>
</reference>
<evidence type="ECO:0000313" key="4">
    <source>
        <dbReference type="EMBL" id="GAP14969.1"/>
    </source>
</evidence>